<dbReference type="SMR" id="A0A6M6IGH7"/>
<evidence type="ECO:0000259" key="1">
    <source>
        <dbReference type="SMART" id="SM00642"/>
    </source>
</evidence>
<protein>
    <submittedName>
        <fullName evidence="2">Maltooligosyl trehalose synthase</fullName>
    </submittedName>
</protein>
<dbReference type="NCBIfam" id="TIGR02401">
    <property type="entry name" value="trehalose_TreY"/>
    <property type="match status" value="1"/>
</dbReference>
<proteinExistence type="predicted"/>
<sequence>MRIPRATYRIQFHSEFNFDAAKHIITYLANLGISDIYASPIFKARKGSTHGYDIVDPTQINPELGTPEQFEVLISEIQNHYLGWVQDIVPNHMAYDSENTWLMDILENGTDSEASDYFDIDWEHPYEDFKGRVLTPMLGNFYGQCLENGEIQLNYDGSGLSVNYYSLRLPVKIESYARFITQNLGQLARALGGRRHPDFVKLLGILYLVKNAPAEPKGKERYDEIAFVKGLLWELYTQNPEVKEFIDNNIKLFNGEKGNPDSFNLLSSLLNEQFYRLSFWKVGAEEINYRRFFTVNELISVKVQEVKVFHKTHSLISQLVEEGKITGLRIDHIDGLYDPTQYLTRLRQKVGDVYITVEKILELQEKLPEIWQIQGTSGYEFLNYVNGIFCHRESEKQFNDLYIKFTGIETPYEQLFFEKKQLIVEKNLAGDVDNLAQILKRIASQTWLGIDFTMNGLKRTLAELLALFPVYRTYVNGDGLSEDDRSYIKEVIEETRGRIPLLLNELNFIEKLLLLEWEESLTPEQRDLRLHFVMRLQQLTGPLMAKGIEDTLFYVYNRLLSLNEVGGHPGRFGITTTEFHTFNQKQSIAWPHKMNATATHDTKRGEDARARLNVLSEIPEEWENQVKTWSEINRFQKANVRGRAVPAANDEYFFYQTLVGAYPFDESENATFVGRVKDYLLKSVREAKLHTAWLRPDTAYEEGFLEFVEKVLEPSESNQFMQEFLPFQKRVASYSIFNSLSQTLLKYTTPGVPDTYQGTELWDLSMVDPDNRRPVDYQQRISFLNDIKEKAQADVLKLIDELFSSKEDGRIKLFLTYRVLQARKENLAVFQKGDYLPLDVSGKFKDHIVAFARSNGNKMSIAIAPRFLTSLVQPGEYPLGKQVWDDTYLQLPSAAPSAWKDAVTAQMIQADGTLQIGEALKHFPVALLIG</sequence>
<dbReference type="InterPro" id="IPR017853">
    <property type="entry name" value="GH"/>
</dbReference>
<dbReference type="RefSeq" id="WP_250124688.1">
    <property type="nucleotide sequence ID" value="NZ_CP083761.1"/>
</dbReference>
<gene>
    <name evidence="2" type="primary">treY</name>
</gene>
<dbReference type="SUPFAM" id="SSF51445">
    <property type="entry name" value="(Trans)glycosidases"/>
    <property type="match status" value="1"/>
</dbReference>
<dbReference type="InterPro" id="IPR006047">
    <property type="entry name" value="GH13_cat_dom"/>
</dbReference>
<dbReference type="CDD" id="cd11336">
    <property type="entry name" value="AmyAc_MTSase"/>
    <property type="match status" value="1"/>
</dbReference>
<dbReference type="GO" id="GO:0005992">
    <property type="term" value="P:trehalose biosynthetic process"/>
    <property type="evidence" value="ECO:0007669"/>
    <property type="project" value="TreeGrafter"/>
</dbReference>
<dbReference type="GO" id="GO:0030980">
    <property type="term" value="P:alpha-glucan catabolic process"/>
    <property type="evidence" value="ECO:0007669"/>
    <property type="project" value="TreeGrafter"/>
</dbReference>
<dbReference type="Pfam" id="PF00128">
    <property type="entry name" value="Alpha-amylase"/>
    <property type="match status" value="1"/>
</dbReference>
<dbReference type="Gene3D" id="3.20.20.80">
    <property type="entry name" value="Glycosidases"/>
    <property type="match status" value="4"/>
</dbReference>
<dbReference type="AlphaFoldDB" id="A0A6M6IGH7"/>
<dbReference type="SMART" id="SM00642">
    <property type="entry name" value="Aamy"/>
    <property type="match status" value="1"/>
</dbReference>
<feature type="domain" description="Glycosyl hydrolase family 13 catalytic" evidence="1">
    <location>
        <begin position="9"/>
        <end position="502"/>
    </location>
</feature>
<dbReference type="PANTHER" id="PTHR10357:SF216">
    <property type="entry name" value="MALTOOLIGOSYL TREHALOSE SYNTHASE-RELATED"/>
    <property type="match status" value="1"/>
</dbReference>
<dbReference type="GO" id="GO:0047470">
    <property type="term" value="F:(1,4)-alpha-D-glucan 1-alpha-D-glucosylmutase activity"/>
    <property type="evidence" value="ECO:0007669"/>
    <property type="project" value="TreeGrafter"/>
</dbReference>
<name>A0A6M6IGH7_9CYAN</name>
<organism evidence="2">
    <name type="scientific">Chroococcidiopsis sp. CCMEE 29</name>
    <dbReference type="NCBI Taxonomy" id="155894"/>
    <lineage>
        <taxon>Bacteria</taxon>
        <taxon>Bacillati</taxon>
        <taxon>Cyanobacteriota</taxon>
        <taxon>Cyanophyceae</taxon>
        <taxon>Chroococcidiopsidales</taxon>
        <taxon>Chroococcidiopsidaceae</taxon>
        <taxon>Chroococcidiopsis</taxon>
    </lineage>
</organism>
<accession>A0A6M6IGH7</accession>
<reference evidence="2" key="1">
    <citation type="submission" date="2020-02" db="EMBL/GenBank/DDBJ databases">
        <authorList>
            <person name="Napoli A."/>
        </authorList>
    </citation>
    <scope>NUCLEOTIDE SEQUENCE</scope>
    <source>
        <strain evidence="2">CCMEE 029</strain>
    </source>
</reference>
<dbReference type="InterPro" id="IPR012767">
    <property type="entry name" value="Trehalose_TreY"/>
</dbReference>
<dbReference type="EMBL" id="MT078991">
    <property type="protein sequence ID" value="QJY30846.1"/>
    <property type="molecule type" value="Genomic_DNA"/>
</dbReference>
<evidence type="ECO:0000313" key="2">
    <source>
        <dbReference type="EMBL" id="QJY30846.1"/>
    </source>
</evidence>
<dbReference type="PANTHER" id="PTHR10357">
    <property type="entry name" value="ALPHA-AMYLASE FAMILY MEMBER"/>
    <property type="match status" value="1"/>
</dbReference>